<feature type="domain" description="Flavodoxin-like" evidence="1">
    <location>
        <begin position="5"/>
        <end position="158"/>
    </location>
</feature>
<accession>A0A9D0Z0I2</accession>
<dbReference type="Gene3D" id="3.40.50.360">
    <property type="match status" value="1"/>
</dbReference>
<dbReference type="GO" id="GO:0010181">
    <property type="term" value="F:FMN binding"/>
    <property type="evidence" value="ECO:0007669"/>
    <property type="project" value="InterPro"/>
</dbReference>
<dbReference type="GO" id="GO:0009055">
    <property type="term" value="F:electron transfer activity"/>
    <property type="evidence" value="ECO:0007669"/>
    <property type="project" value="InterPro"/>
</dbReference>
<dbReference type="Pfam" id="PF12641">
    <property type="entry name" value="Flavodoxin_3"/>
    <property type="match status" value="1"/>
</dbReference>
<comment type="caution">
    <text evidence="2">The sequence shown here is derived from an EMBL/GenBank/DDBJ whole genome shotgun (WGS) entry which is preliminary data.</text>
</comment>
<organism evidence="2 3">
    <name type="scientific">Candidatus Faecousia excrementigallinarum</name>
    <dbReference type="NCBI Taxonomy" id="2840806"/>
    <lineage>
        <taxon>Bacteria</taxon>
        <taxon>Bacillati</taxon>
        <taxon>Bacillota</taxon>
        <taxon>Clostridia</taxon>
        <taxon>Eubacteriales</taxon>
        <taxon>Oscillospiraceae</taxon>
        <taxon>Faecousia</taxon>
    </lineage>
</organism>
<dbReference type="SUPFAM" id="SSF52218">
    <property type="entry name" value="Flavoproteins"/>
    <property type="match status" value="1"/>
</dbReference>
<dbReference type="Proteomes" id="UP000886796">
    <property type="component" value="Unassembled WGS sequence"/>
</dbReference>
<dbReference type="InterPro" id="IPR001226">
    <property type="entry name" value="Flavodoxin_CS"/>
</dbReference>
<proteinExistence type="predicted"/>
<evidence type="ECO:0000259" key="1">
    <source>
        <dbReference type="Pfam" id="PF12641"/>
    </source>
</evidence>
<sequence length="165" mass="18322">MKYAVVFASMTGNTRLLAERIKEVLPQEQMIYWGEPAEVGREADILFVGSWTDKGTCCPAIGDFLRSLEGKKVFLFGTAGFGGAQAYFDQIAGRIRENLPESNTLLGHFLCQGKMPQSVRARYEAMEQNEKTKAMLHNFDAALSHPDAADLQALEQAVFRCLAQL</sequence>
<name>A0A9D0Z0I2_9FIRM</name>
<dbReference type="InterPro" id="IPR008254">
    <property type="entry name" value="Flavodoxin/NO_synth"/>
</dbReference>
<protein>
    <submittedName>
        <fullName evidence="2">Flavodoxin family protein</fullName>
    </submittedName>
</protein>
<reference evidence="2" key="1">
    <citation type="submission" date="2020-10" db="EMBL/GenBank/DDBJ databases">
        <authorList>
            <person name="Gilroy R."/>
        </authorList>
    </citation>
    <scope>NUCLEOTIDE SEQUENCE</scope>
    <source>
        <strain evidence="2">13361</strain>
    </source>
</reference>
<dbReference type="GO" id="GO:0016651">
    <property type="term" value="F:oxidoreductase activity, acting on NAD(P)H"/>
    <property type="evidence" value="ECO:0007669"/>
    <property type="project" value="UniProtKB-ARBA"/>
</dbReference>
<dbReference type="EMBL" id="DVFK01000006">
    <property type="protein sequence ID" value="HIQ66914.1"/>
    <property type="molecule type" value="Genomic_DNA"/>
</dbReference>
<dbReference type="PROSITE" id="PS00201">
    <property type="entry name" value="FLAVODOXIN"/>
    <property type="match status" value="1"/>
</dbReference>
<reference evidence="2" key="2">
    <citation type="journal article" date="2021" name="PeerJ">
        <title>Extensive microbial diversity within the chicken gut microbiome revealed by metagenomics and culture.</title>
        <authorList>
            <person name="Gilroy R."/>
            <person name="Ravi A."/>
            <person name="Getino M."/>
            <person name="Pursley I."/>
            <person name="Horton D.L."/>
            <person name="Alikhan N.F."/>
            <person name="Baker D."/>
            <person name="Gharbi K."/>
            <person name="Hall N."/>
            <person name="Watson M."/>
            <person name="Adriaenssens E.M."/>
            <person name="Foster-Nyarko E."/>
            <person name="Jarju S."/>
            <person name="Secka A."/>
            <person name="Antonio M."/>
            <person name="Oren A."/>
            <person name="Chaudhuri R.R."/>
            <person name="La Ragione R."/>
            <person name="Hildebrand F."/>
            <person name="Pallen M.J."/>
        </authorList>
    </citation>
    <scope>NUCLEOTIDE SEQUENCE</scope>
    <source>
        <strain evidence="2">13361</strain>
    </source>
</reference>
<dbReference type="InterPro" id="IPR054633">
    <property type="entry name" value="BilS"/>
</dbReference>
<dbReference type="AlphaFoldDB" id="A0A9D0Z0I2"/>
<dbReference type="InterPro" id="IPR029039">
    <property type="entry name" value="Flavoprotein-like_sf"/>
</dbReference>
<evidence type="ECO:0000313" key="2">
    <source>
        <dbReference type="EMBL" id="HIQ66914.1"/>
    </source>
</evidence>
<evidence type="ECO:0000313" key="3">
    <source>
        <dbReference type="Proteomes" id="UP000886796"/>
    </source>
</evidence>
<gene>
    <name evidence="2" type="ORF">IAB74_00185</name>
</gene>
<dbReference type="NCBIfam" id="NF045594">
    <property type="entry name" value="flavodox_BilS"/>
    <property type="match status" value="1"/>
</dbReference>